<keyword evidence="4" id="KW-0106">Calcium</keyword>
<evidence type="ECO:0000256" key="3">
    <source>
        <dbReference type="ARBA" id="ARBA00022737"/>
    </source>
</evidence>
<dbReference type="InterPro" id="IPR011992">
    <property type="entry name" value="EF-hand-dom_pair"/>
</dbReference>
<evidence type="ECO:0000256" key="1">
    <source>
        <dbReference type="ARBA" id="ARBA00020786"/>
    </source>
</evidence>
<dbReference type="EMBL" id="LN835301">
    <property type="protein sequence ID" value="CRG99170.1"/>
    <property type="molecule type" value="Genomic_DNA"/>
</dbReference>
<keyword evidence="9" id="KW-1185">Reference proteome</keyword>
<dbReference type="PANTHER" id="PTHR23048:SF0">
    <property type="entry name" value="CALMODULIN LIKE 3"/>
    <property type="match status" value="1"/>
</dbReference>
<dbReference type="GO" id="GO:0005509">
    <property type="term" value="F:calcium ion binding"/>
    <property type="evidence" value="ECO:0007669"/>
    <property type="project" value="InterPro"/>
</dbReference>
<dbReference type="OMA" id="KIDYVML"/>
<evidence type="ECO:0000256" key="6">
    <source>
        <dbReference type="SAM" id="MobiDB-lite"/>
    </source>
</evidence>
<dbReference type="PROSITE" id="PS50222">
    <property type="entry name" value="EF_HAND_2"/>
    <property type="match status" value="2"/>
</dbReference>
<dbReference type="SMART" id="SM00054">
    <property type="entry name" value="EFh"/>
    <property type="match status" value="2"/>
</dbReference>
<keyword evidence="5" id="KW-0007">Acetylation</keyword>
<dbReference type="Proteomes" id="UP000220158">
    <property type="component" value="Chromosome 6"/>
</dbReference>
<protein>
    <recommendedName>
        <fullName evidence="1">Calmodulin</fullName>
    </recommendedName>
</protein>
<keyword evidence="3" id="KW-0677">Repeat</keyword>
<evidence type="ECO:0000256" key="4">
    <source>
        <dbReference type="ARBA" id="ARBA00022837"/>
    </source>
</evidence>
<dbReference type="InterPro" id="IPR018247">
    <property type="entry name" value="EF_Hand_1_Ca_BS"/>
</dbReference>
<accession>A0A1J1H6E6</accession>
<keyword evidence="2" id="KW-0479">Metal-binding</keyword>
<evidence type="ECO:0000313" key="8">
    <source>
        <dbReference type="EMBL" id="CRG99170.1"/>
    </source>
</evidence>
<dbReference type="InterPro" id="IPR050230">
    <property type="entry name" value="CALM/Myosin/TropC-like"/>
</dbReference>
<dbReference type="RefSeq" id="XP_028532178.1">
    <property type="nucleotide sequence ID" value="XM_028675606.1"/>
</dbReference>
<feature type="region of interest" description="Disordered" evidence="6">
    <location>
        <begin position="57"/>
        <end position="77"/>
    </location>
</feature>
<dbReference type="VEuPathDB" id="PlasmoDB:PRELSG_0614500"/>
<organism evidence="8 9">
    <name type="scientific">Plasmodium relictum</name>
    <dbReference type="NCBI Taxonomy" id="85471"/>
    <lineage>
        <taxon>Eukaryota</taxon>
        <taxon>Sar</taxon>
        <taxon>Alveolata</taxon>
        <taxon>Apicomplexa</taxon>
        <taxon>Aconoidasida</taxon>
        <taxon>Haemosporida</taxon>
        <taxon>Plasmodiidae</taxon>
        <taxon>Plasmodium</taxon>
        <taxon>Plasmodium (Haemamoeba)</taxon>
    </lineage>
</organism>
<dbReference type="KEGG" id="prel:PRELSG_0614500"/>
<dbReference type="SUPFAM" id="SSF47473">
    <property type="entry name" value="EF-hand"/>
    <property type="match status" value="1"/>
</dbReference>
<dbReference type="PANTHER" id="PTHR23048">
    <property type="entry name" value="MYOSIN LIGHT CHAIN 1, 3"/>
    <property type="match status" value="1"/>
</dbReference>
<dbReference type="OrthoDB" id="429467at2759"/>
<evidence type="ECO:0000256" key="2">
    <source>
        <dbReference type="ARBA" id="ARBA00022723"/>
    </source>
</evidence>
<dbReference type="PROSITE" id="PS00018">
    <property type="entry name" value="EF_HAND_1"/>
    <property type="match status" value="1"/>
</dbReference>
<feature type="domain" description="EF-hand" evidence="7">
    <location>
        <begin position="142"/>
        <end position="177"/>
    </location>
</feature>
<dbReference type="InterPro" id="IPR002048">
    <property type="entry name" value="EF_hand_dom"/>
</dbReference>
<evidence type="ECO:0000259" key="7">
    <source>
        <dbReference type="PROSITE" id="PS50222"/>
    </source>
</evidence>
<reference evidence="8 9" key="1">
    <citation type="submission" date="2015-04" db="EMBL/GenBank/DDBJ databases">
        <authorList>
            <consortium name="Pathogen Informatics"/>
        </authorList>
    </citation>
    <scope>NUCLEOTIDE SEQUENCE [LARGE SCALE GENOMIC DNA]</scope>
    <source>
        <strain evidence="8 9">SGS1</strain>
    </source>
</reference>
<dbReference type="AlphaFoldDB" id="A0A1J1H6E6"/>
<dbReference type="Gene3D" id="1.10.238.10">
    <property type="entry name" value="EF-hand"/>
    <property type="match status" value="2"/>
</dbReference>
<feature type="domain" description="EF-hand" evidence="7">
    <location>
        <begin position="8"/>
        <end position="43"/>
    </location>
</feature>
<sequence length="210" mass="24805">MQANLSEDKLKLIQKNFNLVDSNKDKKIDENEFKTLLRLMGQTKTEKELNTIIEDHFDDESEDNENNKKGNNINNDSLKLGNDDDIKKLNLKINSIKSEVKKNSRNNMKNNTKMNELTKKKKKPINFEKFLKLFMSTYTEPISFDGLIKSFEIFDNEKNGYINLEKFKYILMNCNEKLIDEDINLFLNLIKFKDNDKIDYVMLSKKLKNI</sequence>
<dbReference type="GeneID" id="39735271"/>
<evidence type="ECO:0000313" key="9">
    <source>
        <dbReference type="Proteomes" id="UP000220158"/>
    </source>
</evidence>
<proteinExistence type="predicted"/>
<name>A0A1J1H6E6_PLARL</name>
<gene>
    <name evidence="8" type="ORF">PRELSG_0614500</name>
</gene>
<dbReference type="GO" id="GO:0016460">
    <property type="term" value="C:myosin II complex"/>
    <property type="evidence" value="ECO:0007669"/>
    <property type="project" value="TreeGrafter"/>
</dbReference>
<evidence type="ECO:0000256" key="5">
    <source>
        <dbReference type="ARBA" id="ARBA00022990"/>
    </source>
</evidence>